<dbReference type="EMBL" id="BKAX01000006">
    <property type="protein sequence ID" value="GEQ06459.1"/>
    <property type="molecule type" value="Genomic_DNA"/>
</dbReference>
<evidence type="ECO:0000313" key="8">
    <source>
        <dbReference type="EMBL" id="GEQ06459.1"/>
    </source>
</evidence>
<reference evidence="8 11" key="2">
    <citation type="submission" date="2019-07" db="EMBL/GenBank/DDBJ databases">
        <title>Whole genome shotgun sequence of Staphylococcus gallinarum NBRC 109767.</title>
        <authorList>
            <person name="Hosoyama A."/>
            <person name="Uohara A."/>
            <person name="Ohji S."/>
            <person name="Ichikawa N."/>
        </authorList>
    </citation>
    <scope>NUCLEOTIDE SEQUENCE [LARGE SCALE GENOMIC DNA]</scope>
    <source>
        <strain evidence="8 11">NBRC 109767</strain>
    </source>
</reference>
<feature type="transmembrane region" description="Helical" evidence="7">
    <location>
        <begin position="265"/>
        <end position="286"/>
    </location>
</feature>
<reference evidence="9 10" key="1">
    <citation type="journal article" date="2016" name="Front. Microbiol.">
        <title>Comprehensive Phylogenetic Analysis of Bovine Non-aureus Staphylococci Species Based on Whole-Genome Sequencing.</title>
        <authorList>
            <person name="Naushad S."/>
            <person name="Barkema H.W."/>
            <person name="Luby C."/>
            <person name="Condas L.A."/>
            <person name="Nobrega D.B."/>
            <person name="Carson D.A."/>
            <person name="De Buck J."/>
        </authorList>
    </citation>
    <scope>NUCLEOTIDE SEQUENCE [LARGE SCALE GENOMIC DNA]</scope>
    <source>
        <strain evidence="9 10">SNUC 1388</strain>
    </source>
</reference>
<evidence type="ECO:0000256" key="1">
    <source>
        <dbReference type="ARBA" id="ARBA00004141"/>
    </source>
</evidence>
<feature type="transmembrane region" description="Helical" evidence="7">
    <location>
        <begin position="46"/>
        <end position="65"/>
    </location>
</feature>
<keyword evidence="4 7" id="KW-0812">Transmembrane</keyword>
<protein>
    <submittedName>
        <fullName evidence="9">AEC family transporter</fullName>
    </submittedName>
    <submittedName>
        <fullName evidence="8">Malate permease</fullName>
    </submittedName>
</protein>
<feature type="transmembrane region" description="Helical" evidence="7">
    <location>
        <begin position="167"/>
        <end position="188"/>
    </location>
</feature>
<dbReference type="GO" id="GO:0055085">
    <property type="term" value="P:transmembrane transport"/>
    <property type="evidence" value="ECO:0007669"/>
    <property type="project" value="InterPro"/>
</dbReference>
<evidence type="ECO:0000256" key="2">
    <source>
        <dbReference type="ARBA" id="ARBA00022448"/>
    </source>
</evidence>
<evidence type="ECO:0000313" key="11">
    <source>
        <dbReference type="Proteomes" id="UP000321057"/>
    </source>
</evidence>
<accession>A0A0D0SUD1</accession>
<dbReference type="GO" id="GO:0016020">
    <property type="term" value="C:membrane"/>
    <property type="evidence" value="ECO:0007669"/>
    <property type="project" value="UniProtKB-SubCell"/>
</dbReference>
<keyword evidence="11" id="KW-1185">Reference proteome</keyword>
<comment type="caution">
    <text evidence="9">The sequence shown here is derived from an EMBL/GenBank/DDBJ whole genome shotgun (WGS) entry which is preliminary data.</text>
</comment>
<evidence type="ECO:0000256" key="6">
    <source>
        <dbReference type="ARBA" id="ARBA00023136"/>
    </source>
</evidence>
<dbReference type="EMBL" id="QXRZ01000003">
    <property type="protein sequence ID" value="RIL43201.1"/>
    <property type="molecule type" value="Genomic_DNA"/>
</dbReference>
<dbReference type="AlphaFoldDB" id="A0A0D0SUD1"/>
<feature type="transmembrane region" description="Helical" evidence="7">
    <location>
        <begin position="136"/>
        <end position="155"/>
    </location>
</feature>
<dbReference type="Pfam" id="PF03547">
    <property type="entry name" value="Mem_trans"/>
    <property type="match status" value="1"/>
</dbReference>
<feature type="transmembrane region" description="Helical" evidence="7">
    <location>
        <begin position="111"/>
        <end position="130"/>
    </location>
</feature>
<keyword evidence="6 7" id="KW-0472">Membrane</keyword>
<keyword evidence="3" id="KW-1003">Cell membrane</keyword>
<evidence type="ECO:0000256" key="3">
    <source>
        <dbReference type="ARBA" id="ARBA00022475"/>
    </source>
</evidence>
<feature type="transmembrane region" description="Helical" evidence="7">
    <location>
        <begin position="324"/>
        <end position="346"/>
    </location>
</feature>
<evidence type="ECO:0000313" key="9">
    <source>
        <dbReference type="EMBL" id="RIL43201.1"/>
    </source>
</evidence>
<evidence type="ECO:0000256" key="5">
    <source>
        <dbReference type="ARBA" id="ARBA00022989"/>
    </source>
</evidence>
<evidence type="ECO:0000313" key="10">
    <source>
        <dbReference type="Proteomes" id="UP000283576"/>
    </source>
</evidence>
<comment type="subcellular location">
    <subcellularLocation>
        <location evidence="1">Membrane</location>
        <topology evidence="1">Multi-pass membrane protein</topology>
    </subcellularLocation>
</comment>
<gene>
    <name evidence="9" type="ORF">BUZ01_06175</name>
    <name evidence="8" type="ORF">SGA02_22870</name>
</gene>
<evidence type="ECO:0000256" key="7">
    <source>
        <dbReference type="SAM" id="Phobius"/>
    </source>
</evidence>
<evidence type="ECO:0000256" key="4">
    <source>
        <dbReference type="ARBA" id="ARBA00022692"/>
    </source>
</evidence>
<dbReference type="GeneID" id="93846381"/>
<dbReference type="OrthoDB" id="401182at2"/>
<proteinExistence type="predicted"/>
<keyword evidence="5 7" id="KW-1133">Transmembrane helix</keyword>
<dbReference type="RefSeq" id="WP_042737646.1">
    <property type="nucleotide sequence ID" value="NZ_BKAX01000006.1"/>
</dbReference>
<name>A0A0D0SUD1_STAGA</name>
<feature type="transmembrane region" description="Helical" evidence="7">
    <location>
        <begin position="15"/>
        <end position="34"/>
    </location>
</feature>
<feature type="transmembrane region" description="Helical" evidence="7">
    <location>
        <begin position="292"/>
        <end position="312"/>
    </location>
</feature>
<dbReference type="PANTHER" id="PTHR36838:SF1">
    <property type="entry name" value="SLR1864 PROTEIN"/>
    <property type="match status" value="1"/>
</dbReference>
<dbReference type="Proteomes" id="UP000283576">
    <property type="component" value="Unassembled WGS sequence"/>
</dbReference>
<organism evidence="9 10">
    <name type="scientific">Staphylococcus gallinarum</name>
    <dbReference type="NCBI Taxonomy" id="1293"/>
    <lineage>
        <taxon>Bacteria</taxon>
        <taxon>Bacillati</taxon>
        <taxon>Bacillota</taxon>
        <taxon>Bacilli</taxon>
        <taxon>Bacillales</taxon>
        <taxon>Staphylococcaceae</taxon>
        <taxon>Staphylococcus</taxon>
    </lineage>
</organism>
<sequence length="352" mass="38931">MDIVNIVVNTFTDKGFLSAIASTVLIILLGYFCRKKNIFNNQAAKILSKVVLTVALPALAFSAFMTDLNQKHLAQGINVLIWGILMYIVLIILIKPFYAKYKGDKKTTLEILSIFSSTTFFGIPIISAMLGPIGVIYANIFNIGYRIFLYSYAYIKMSGLKMEIKNLKTMFLNPIVIATFLGLFIWLIQDLTPHITVLHSQKGNEISVSILRIDQTLPWLYAPIMFLSKLASPLAWLSIGATLAEINFKDAAKNTTTWYYAGVKTVMVPLINLVIFIITTLTGILIFDMNAVTTMIVMMATPSATVAVAYAINFDKEAVLASNASLLSTIVAVFIIPSWLVILKIIGNLGIF</sequence>
<dbReference type="PANTHER" id="PTHR36838">
    <property type="entry name" value="AUXIN EFFLUX CARRIER FAMILY PROTEIN"/>
    <property type="match status" value="1"/>
</dbReference>
<feature type="transmembrane region" description="Helical" evidence="7">
    <location>
        <begin position="219"/>
        <end position="244"/>
    </location>
</feature>
<dbReference type="InterPro" id="IPR004776">
    <property type="entry name" value="Mem_transp_PIN-like"/>
</dbReference>
<feature type="transmembrane region" description="Helical" evidence="7">
    <location>
        <begin position="77"/>
        <end position="99"/>
    </location>
</feature>
<keyword evidence="2" id="KW-0813">Transport</keyword>
<dbReference type="Proteomes" id="UP000321057">
    <property type="component" value="Unassembled WGS sequence"/>
</dbReference>